<sequence>MAAGLEAIDWAAAWLAPYRAAGQEVAEHVLAQGAPVYQALQCAAAPVQFAPQDDLPEGAAYEQHIFDTGRVPTRDNLHDFFNGLVWRQFPLAKRRLNALQAGAIAAHGIGAVRGPLRDAITVFDENGALLDAPEPLWQALQAREWSRLFVDLRPLWREARLLLFGHALLEKLVAPRKPIVAHVYRVQCAMDSVADADAWLAQQIGPEHWATKPFTPLPVLGVPGWWPANEDPQFYADAQVFRPPRTVSDKAP</sequence>
<keyword evidence="2" id="KW-1185">Reference proteome</keyword>
<proteinExistence type="predicted"/>
<gene>
    <name evidence="1" type="ORF">HNP48_003589</name>
</gene>
<comment type="caution">
    <text evidence="1">The sequence shown here is derived from an EMBL/GenBank/DDBJ whole genome shotgun (WGS) entry which is preliminary data.</text>
</comment>
<evidence type="ECO:0008006" key="3">
    <source>
        <dbReference type="Google" id="ProtNLM"/>
    </source>
</evidence>
<dbReference type="InterPro" id="IPR021390">
    <property type="entry name" value="DUF3025"/>
</dbReference>
<dbReference type="Pfam" id="PF11227">
    <property type="entry name" value="DUF3025"/>
    <property type="match status" value="1"/>
</dbReference>
<protein>
    <recommendedName>
        <fullName evidence="3">DUF3025 domain-containing protein</fullName>
    </recommendedName>
</protein>
<dbReference type="Proteomes" id="UP000575083">
    <property type="component" value="Unassembled WGS sequence"/>
</dbReference>
<organism evidence="1 2">
    <name type="scientific">Acidovorax soli</name>
    <dbReference type="NCBI Taxonomy" id="592050"/>
    <lineage>
        <taxon>Bacteria</taxon>
        <taxon>Pseudomonadati</taxon>
        <taxon>Pseudomonadota</taxon>
        <taxon>Betaproteobacteria</taxon>
        <taxon>Burkholderiales</taxon>
        <taxon>Comamonadaceae</taxon>
        <taxon>Acidovorax</taxon>
    </lineage>
</organism>
<evidence type="ECO:0000313" key="2">
    <source>
        <dbReference type="Proteomes" id="UP000575083"/>
    </source>
</evidence>
<name>A0A7X0PG93_9BURK</name>
<dbReference type="EMBL" id="JACHLK010000007">
    <property type="protein sequence ID" value="MBB6560901.1"/>
    <property type="molecule type" value="Genomic_DNA"/>
</dbReference>
<evidence type="ECO:0000313" key="1">
    <source>
        <dbReference type="EMBL" id="MBB6560901.1"/>
    </source>
</evidence>
<accession>A0A7X0PG93</accession>
<dbReference type="AlphaFoldDB" id="A0A7X0PG93"/>
<reference evidence="1 2" key="1">
    <citation type="submission" date="2020-08" db="EMBL/GenBank/DDBJ databases">
        <title>Functional genomics of gut bacteria from endangered species of beetles.</title>
        <authorList>
            <person name="Carlos-Shanley C."/>
        </authorList>
    </citation>
    <scope>NUCLEOTIDE SEQUENCE [LARGE SCALE GENOMIC DNA]</scope>
    <source>
        <strain evidence="1 2">S00198</strain>
    </source>
</reference>